<evidence type="ECO:0000313" key="4">
    <source>
        <dbReference type="EMBL" id="GAA4309246.1"/>
    </source>
</evidence>
<organism evidence="4 5">
    <name type="scientific">Compostibacter hankyongensis</name>
    <dbReference type="NCBI Taxonomy" id="1007089"/>
    <lineage>
        <taxon>Bacteria</taxon>
        <taxon>Pseudomonadati</taxon>
        <taxon>Bacteroidota</taxon>
        <taxon>Chitinophagia</taxon>
        <taxon>Chitinophagales</taxon>
        <taxon>Chitinophagaceae</taxon>
        <taxon>Compostibacter</taxon>
    </lineage>
</organism>
<dbReference type="RefSeq" id="WP_344978266.1">
    <property type="nucleotide sequence ID" value="NZ_BAABFN010000002.1"/>
</dbReference>
<evidence type="ECO:0000313" key="5">
    <source>
        <dbReference type="Proteomes" id="UP001501207"/>
    </source>
</evidence>
<keyword evidence="5" id="KW-1185">Reference proteome</keyword>
<dbReference type="Gene3D" id="2.40.30.170">
    <property type="match status" value="1"/>
</dbReference>
<name>A0ABP8FQW9_9BACT</name>
<dbReference type="EMBL" id="BAABFN010000002">
    <property type="protein sequence ID" value="GAA4309246.1"/>
    <property type="molecule type" value="Genomic_DNA"/>
</dbReference>
<dbReference type="Pfam" id="PF25893">
    <property type="entry name" value="HH_CzcB"/>
    <property type="match status" value="1"/>
</dbReference>
<dbReference type="NCBIfam" id="TIGR01730">
    <property type="entry name" value="RND_mfp"/>
    <property type="match status" value="1"/>
</dbReference>
<keyword evidence="2" id="KW-0813">Transport</keyword>
<accession>A0ABP8FQW9</accession>
<sequence>MRNKIFFGIMLGMVLSGLLAMYGCKPSGEKQAPEERSVVTAAEDSLTIVSLTPDQFRNAGIQLGNMEQRKLNDVLPVSGMVDVPPQSRISVTFPYGGFIRKINVLEGDYVKKGSLLARLENPEYVDLQESYLKNKSVLDYARQEYNRQKELYQADVAAGKSYQKARSDYESLEASVKALAQKLNMLGIPAETLKPDNIRSSVDIVAPDNGYVTRIAGNRGKYMDPQQELLEIDNIRNVHIDLTIYEKDINSVQPGQRVRFRLSGSQAEHKAKITLIGREIGPDRSVVLHAMPEDPNLRLLPGAYVQAHINRENALSDVLPEAAVVRSEGKQYIFVKEKDASYRFQMIPVQTGTEDNGYLQVELPGTRQIADSSIVVKGAFALLSALKNTGDDD</sequence>
<dbReference type="SUPFAM" id="SSF111369">
    <property type="entry name" value="HlyD-like secretion proteins"/>
    <property type="match status" value="1"/>
</dbReference>
<evidence type="ECO:0000259" key="3">
    <source>
        <dbReference type="Pfam" id="PF25893"/>
    </source>
</evidence>
<dbReference type="InterPro" id="IPR051909">
    <property type="entry name" value="MFP_Cation_Efflux"/>
</dbReference>
<protein>
    <submittedName>
        <fullName evidence="4">Efflux RND transporter periplasmic adaptor subunit</fullName>
    </submittedName>
</protein>
<dbReference type="Gene3D" id="1.10.287.470">
    <property type="entry name" value="Helix hairpin bin"/>
    <property type="match status" value="1"/>
</dbReference>
<dbReference type="Gene3D" id="2.40.420.20">
    <property type="match status" value="1"/>
</dbReference>
<evidence type="ECO:0000256" key="1">
    <source>
        <dbReference type="ARBA" id="ARBA00009477"/>
    </source>
</evidence>
<gene>
    <name evidence="4" type="ORF">GCM10023143_17130</name>
</gene>
<dbReference type="PANTHER" id="PTHR30097:SF4">
    <property type="entry name" value="SLR6042 PROTEIN"/>
    <property type="match status" value="1"/>
</dbReference>
<proteinExistence type="inferred from homology"/>
<feature type="domain" description="CzcB-like alpha-helical hairpin" evidence="3">
    <location>
        <begin position="126"/>
        <end position="184"/>
    </location>
</feature>
<dbReference type="InterPro" id="IPR058648">
    <property type="entry name" value="HH_CzcB-like"/>
</dbReference>
<dbReference type="PROSITE" id="PS51257">
    <property type="entry name" value="PROKAR_LIPOPROTEIN"/>
    <property type="match status" value="1"/>
</dbReference>
<reference evidence="5" key="1">
    <citation type="journal article" date="2019" name="Int. J. Syst. Evol. Microbiol.">
        <title>The Global Catalogue of Microorganisms (GCM) 10K type strain sequencing project: providing services to taxonomists for standard genome sequencing and annotation.</title>
        <authorList>
            <consortium name="The Broad Institute Genomics Platform"/>
            <consortium name="The Broad Institute Genome Sequencing Center for Infectious Disease"/>
            <person name="Wu L."/>
            <person name="Ma J."/>
        </authorList>
    </citation>
    <scope>NUCLEOTIDE SEQUENCE [LARGE SCALE GENOMIC DNA]</scope>
    <source>
        <strain evidence="5">JCM 17664</strain>
    </source>
</reference>
<dbReference type="Proteomes" id="UP001501207">
    <property type="component" value="Unassembled WGS sequence"/>
</dbReference>
<evidence type="ECO:0000256" key="2">
    <source>
        <dbReference type="ARBA" id="ARBA00022448"/>
    </source>
</evidence>
<dbReference type="PANTHER" id="PTHR30097">
    <property type="entry name" value="CATION EFFLUX SYSTEM PROTEIN CUSB"/>
    <property type="match status" value="1"/>
</dbReference>
<comment type="caution">
    <text evidence="4">The sequence shown here is derived from an EMBL/GenBank/DDBJ whole genome shotgun (WGS) entry which is preliminary data.</text>
</comment>
<dbReference type="InterPro" id="IPR006143">
    <property type="entry name" value="RND_pump_MFP"/>
</dbReference>
<comment type="similarity">
    <text evidence="1">Belongs to the membrane fusion protein (MFP) (TC 8.A.1) family.</text>
</comment>